<gene>
    <name evidence="3" type="ORF">CgunFtcFv8_005257</name>
</gene>
<name>A0AAN8CV83_CHAGU</name>
<reference evidence="3 4" key="1">
    <citation type="journal article" date="2023" name="Mol. Biol. Evol.">
        <title>Genomics of Secondarily Temperate Adaptation in the Only Non-Antarctic Icefish.</title>
        <authorList>
            <person name="Rivera-Colon A.G."/>
            <person name="Rayamajhi N."/>
            <person name="Minhas B.F."/>
            <person name="Madrigal G."/>
            <person name="Bilyk K.T."/>
            <person name="Yoon V."/>
            <person name="Hune M."/>
            <person name="Gregory S."/>
            <person name="Cheng C.H.C."/>
            <person name="Catchen J.M."/>
        </authorList>
    </citation>
    <scope>NUCLEOTIDE SEQUENCE [LARGE SCALE GENOMIC DNA]</scope>
    <source>
        <tissue evidence="3">White muscle</tissue>
    </source>
</reference>
<feature type="region of interest" description="Disordered" evidence="2">
    <location>
        <begin position="1"/>
        <end position="346"/>
    </location>
</feature>
<evidence type="ECO:0000256" key="1">
    <source>
        <dbReference type="ARBA" id="ARBA00023054"/>
    </source>
</evidence>
<feature type="compositionally biased region" description="Pro residues" evidence="2">
    <location>
        <begin position="88"/>
        <end position="101"/>
    </location>
</feature>
<proteinExistence type="predicted"/>
<sequence length="853" mass="96276">MSDHSNSTGSSGSSTNSWTLLSPEEAAVENVGPLDDGTESLGDAPSLSEDVTGAAAASEIPIETVLSEEGHQVCQETSPEPSDLIIPSSPPRMSPVPPHLLDPPDLDLESQPPVIHDIVTSSPSDNEHMGATPFVTNIDMGAPRDVSASELLASEPEDSCDAPPVTEIPAFTEEDLDTPADIGMIPDSPAVEGPDFTTEPAVSFPTETLTATDPPSHVEDDMSFVPDSPEPPSYVPDTESPVTESPISESPAPETVGSLEAEEEEEGEKEEEEKKEEVEEEKEAAVEKEELDTTETVTQYEREEEEEEEEDPSSSFDDGLRRRNVPSYGAQRPRTSDEDDEDEEMEFMLAEKKEEKPWLSLNKCIVGSLILLFLASLFLSGDFDASELSDVEQSQDWLSGDPQDMKELLDKLTQEKQHMAQLEAQLQSQKEELDLQLKAVAVSGDEKGKADLEKENVKLKDELSSLPELRKELESLRSRVTELSQLSADEEMPPATSSSAPPPGDKEGQSNQKEAAPERKKDTYDGGRLKEELHRQKVLLEESKKRLQGMKKNGGDRKRVRDSLEEIRKRLSEQVERWGKKKPQEPKWKGNKGKNNEQWKKDEKKEWRGEKDRKKEGGWREKEEKKQNSHKEAWRKNQAEWERKKDERRMDREERRKEKPWHSHHGKSFHNHNIHNHQQPTSLPPAAPSLPQQPHHSHQQPHHSHQQPHHSHQPHQPQQHKQSDFWRDQEQKLRRSVRSQPGCTSVEDCAGKEGLYPVELPEFEELLEGYLSKLEGSSSESKDKIRKLTAEFFEDGVFIHDRVLFSDFAEDVADILEDMVDILEGKGQKDNDSLEEEMEEFEREALWKFAATA</sequence>
<accession>A0AAN8CV83</accession>
<dbReference type="PANTHER" id="PTHR28638:SF1">
    <property type="entry name" value="PRE-B-CELL LEUKEMIA TRANSCRIPTION FACTOR-INTERACTING PROTEIN 1"/>
    <property type="match status" value="1"/>
</dbReference>
<feature type="compositionally biased region" description="Basic and acidic residues" evidence="2">
    <location>
        <begin position="553"/>
        <end position="661"/>
    </location>
</feature>
<organism evidence="3 4">
    <name type="scientific">Champsocephalus gunnari</name>
    <name type="common">Mackerel icefish</name>
    <dbReference type="NCBI Taxonomy" id="52237"/>
    <lineage>
        <taxon>Eukaryota</taxon>
        <taxon>Metazoa</taxon>
        <taxon>Chordata</taxon>
        <taxon>Craniata</taxon>
        <taxon>Vertebrata</taxon>
        <taxon>Euteleostomi</taxon>
        <taxon>Actinopterygii</taxon>
        <taxon>Neopterygii</taxon>
        <taxon>Teleostei</taxon>
        <taxon>Neoteleostei</taxon>
        <taxon>Acanthomorphata</taxon>
        <taxon>Eupercaria</taxon>
        <taxon>Perciformes</taxon>
        <taxon>Notothenioidei</taxon>
        <taxon>Channichthyidae</taxon>
        <taxon>Champsocephalus</taxon>
    </lineage>
</organism>
<feature type="compositionally biased region" description="Basic residues" evidence="2">
    <location>
        <begin position="695"/>
        <end position="713"/>
    </location>
</feature>
<feature type="compositionally biased region" description="Acidic residues" evidence="2">
    <location>
        <begin position="302"/>
        <end position="312"/>
    </location>
</feature>
<keyword evidence="1" id="KW-0175">Coiled coil</keyword>
<evidence type="ECO:0000256" key="2">
    <source>
        <dbReference type="SAM" id="MobiDB-lite"/>
    </source>
</evidence>
<evidence type="ECO:0000313" key="4">
    <source>
        <dbReference type="Proteomes" id="UP001331515"/>
    </source>
</evidence>
<feature type="compositionally biased region" description="Acidic residues" evidence="2">
    <location>
        <begin position="260"/>
        <end position="282"/>
    </location>
</feature>
<feature type="region of interest" description="Disordered" evidence="2">
    <location>
        <begin position="480"/>
        <end position="751"/>
    </location>
</feature>
<dbReference type="GO" id="GO:0016020">
    <property type="term" value="C:membrane"/>
    <property type="evidence" value="ECO:0007669"/>
    <property type="project" value="TreeGrafter"/>
</dbReference>
<dbReference type="InterPro" id="IPR051990">
    <property type="entry name" value="CCPG1/PBIP1"/>
</dbReference>
<evidence type="ECO:0000313" key="3">
    <source>
        <dbReference type="EMBL" id="KAK5911045.1"/>
    </source>
</evidence>
<feature type="compositionally biased region" description="Low complexity" evidence="2">
    <location>
        <begin position="1"/>
        <end position="17"/>
    </location>
</feature>
<dbReference type="Proteomes" id="UP001331515">
    <property type="component" value="Unassembled WGS sequence"/>
</dbReference>
<evidence type="ECO:0008006" key="5">
    <source>
        <dbReference type="Google" id="ProtNLM"/>
    </source>
</evidence>
<feature type="compositionally biased region" description="Basic residues" evidence="2">
    <location>
        <begin position="662"/>
        <end position="675"/>
    </location>
</feature>
<keyword evidence="4" id="KW-1185">Reference proteome</keyword>
<dbReference type="AlphaFoldDB" id="A0AAN8CV83"/>
<comment type="caution">
    <text evidence="3">The sequence shown here is derived from an EMBL/GenBank/DDBJ whole genome shotgun (WGS) entry which is preliminary data.</text>
</comment>
<feature type="compositionally biased region" description="Acidic residues" evidence="2">
    <location>
        <begin position="337"/>
        <end position="346"/>
    </location>
</feature>
<dbReference type="EMBL" id="JAURVH010001528">
    <property type="protein sequence ID" value="KAK5911045.1"/>
    <property type="molecule type" value="Genomic_DNA"/>
</dbReference>
<dbReference type="PANTHER" id="PTHR28638">
    <property type="entry name" value="CELL CYCLE PROGRESSION PROTEIN 1"/>
    <property type="match status" value="1"/>
</dbReference>
<protein>
    <recommendedName>
        <fullName evidence="5">Pre-B-cell leukemia homeobox interacting protein 1a</fullName>
    </recommendedName>
</protein>
<feature type="compositionally biased region" description="Basic and acidic residues" evidence="2">
    <location>
        <begin position="721"/>
        <end position="733"/>
    </location>
</feature>
<feature type="compositionally biased region" description="Basic and acidic residues" evidence="2">
    <location>
        <begin position="515"/>
        <end position="545"/>
    </location>
</feature>